<dbReference type="InterPro" id="IPR011011">
    <property type="entry name" value="Znf_FYVE_PHD"/>
</dbReference>
<reference evidence="4" key="1">
    <citation type="submission" date="2021-10" db="EMBL/GenBank/DDBJ databases">
        <title>Tropical sea cucumber genome reveals ecological adaptation and Cuvierian tubules defense mechanism.</title>
        <authorList>
            <person name="Chen T."/>
        </authorList>
    </citation>
    <scope>NUCLEOTIDE SEQUENCE</scope>
    <source>
        <strain evidence="4">Nanhai2018</strain>
        <tissue evidence="4">Muscle</tissue>
    </source>
</reference>
<feature type="compositionally biased region" description="Basic residues" evidence="2">
    <location>
        <begin position="15"/>
        <end position="34"/>
    </location>
</feature>
<gene>
    <name evidence="4" type="ORF">HOLleu_25722</name>
</gene>
<evidence type="ECO:0000313" key="5">
    <source>
        <dbReference type="Proteomes" id="UP001152320"/>
    </source>
</evidence>
<evidence type="ECO:0000259" key="3">
    <source>
        <dbReference type="PROSITE" id="PS51253"/>
    </source>
</evidence>
<dbReference type="InterPro" id="IPR004875">
    <property type="entry name" value="DDE_SF_endonuclease_dom"/>
</dbReference>
<dbReference type="Proteomes" id="UP001152320">
    <property type="component" value="Chromosome 12"/>
</dbReference>
<dbReference type="PROSITE" id="PS51253">
    <property type="entry name" value="HTH_CENPB"/>
    <property type="match status" value="1"/>
</dbReference>
<dbReference type="AlphaFoldDB" id="A0A9Q1H4J9"/>
<dbReference type="OrthoDB" id="10043687at2759"/>
<feature type="domain" description="HTH CENPB-type" evidence="3">
    <location>
        <begin position="87"/>
        <end position="160"/>
    </location>
</feature>
<feature type="region of interest" description="Disordered" evidence="2">
    <location>
        <begin position="1"/>
        <end position="34"/>
    </location>
</feature>
<evidence type="ECO:0000256" key="2">
    <source>
        <dbReference type="SAM" id="MobiDB-lite"/>
    </source>
</evidence>
<dbReference type="InterPro" id="IPR009057">
    <property type="entry name" value="Homeodomain-like_sf"/>
</dbReference>
<keyword evidence="1" id="KW-0238">DNA-binding</keyword>
<organism evidence="4 5">
    <name type="scientific">Holothuria leucospilota</name>
    <name type="common">Black long sea cucumber</name>
    <name type="synonym">Mertensiothuria leucospilota</name>
    <dbReference type="NCBI Taxonomy" id="206669"/>
    <lineage>
        <taxon>Eukaryota</taxon>
        <taxon>Metazoa</taxon>
        <taxon>Echinodermata</taxon>
        <taxon>Eleutherozoa</taxon>
        <taxon>Echinozoa</taxon>
        <taxon>Holothuroidea</taxon>
        <taxon>Aspidochirotacea</taxon>
        <taxon>Aspidochirotida</taxon>
        <taxon>Holothuriidae</taxon>
        <taxon>Holothuria</taxon>
    </lineage>
</organism>
<dbReference type="InterPro" id="IPR036397">
    <property type="entry name" value="RNaseH_sf"/>
</dbReference>
<name>A0A9Q1H4J9_HOLLE</name>
<evidence type="ECO:0000313" key="4">
    <source>
        <dbReference type="EMBL" id="KAJ8032250.1"/>
    </source>
</evidence>
<protein>
    <submittedName>
        <fullName evidence="4">Jerky protein-like-like</fullName>
    </submittedName>
</protein>
<sequence length="605" mass="68814">MVRIKTSPASEIRPATRHSTKMRQKQHNPRKVNRRSIFKKSYNLENVKAAYSLVKSDGISIRKAAEKTNVPFTTLHEKLSGKNQIGSKWGRKSGLSKEEERKLVEHLIQQAKFGYGITVKTVRNIASDILRTRSSKNERRLLTNGWFQGFMRRWPCLKVRKPQRLNMNRATASSEETVKKYFEELEAILRKYKLQDRPDLIYNVDETGFQTEHTPPRVVTTKSTALNSLSSPRSATTTVLVTTNAIGNALPPYFVFKGKRRNEDLMKGALPGSSYAMTDSGWSNSEVFFDYLKNHFLKYVRPNGTQKVILLYDGHASHMSIPLIEYARENGVVLFVLPAHTSHILQPLDVGCFGPYKKAYDQECYHFLRRHPGQVISRYDMCQLLSNAHIKAMTPTNICHSFRKCGIYPFNPAQINIDAYQPAKGLEQLSTGPTSETTELTDLDIDGILSKYSTNNKSKPKKKRRRKMQYRAAGVAITETSILLKLKKVQEEREQSSAKVRRALKFTKECADAASVTSEPTESRPGCSGNTNVVEELNSSDSQEDDNCCFCGRWAPPKLKTIPGVTFVEWAKCDICPHWTHLKFCTKVSEVRKEDTFLCPHCLEE</sequence>
<proteinExistence type="predicted"/>
<comment type="caution">
    <text evidence="4">The sequence shown here is derived from an EMBL/GenBank/DDBJ whole genome shotgun (WGS) entry which is preliminary data.</text>
</comment>
<keyword evidence="5" id="KW-1185">Reference proteome</keyword>
<dbReference type="EMBL" id="JAIZAY010000012">
    <property type="protein sequence ID" value="KAJ8032250.1"/>
    <property type="molecule type" value="Genomic_DNA"/>
</dbReference>
<dbReference type="GO" id="GO:0003677">
    <property type="term" value="F:DNA binding"/>
    <property type="evidence" value="ECO:0007669"/>
    <property type="project" value="UniProtKB-KW"/>
</dbReference>
<dbReference type="InterPro" id="IPR013083">
    <property type="entry name" value="Znf_RING/FYVE/PHD"/>
</dbReference>
<dbReference type="Gene3D" id="3.30.40.10">
    <property type="entry name" value="Zinc/RING finger domain, C3HC4 (zinc finger)"/>
    <property type="match status" value="1"/>
</dbReference>
<dbReference type="GO" id="GO:0005634">
    <property type="term" value="C:nucleus"/>
    <property type="evidence" value="ECO:0007669"/>
    <property type="project" value="TreeGrafter"/>
</dbReference>
<dbReference type="PANTHER" id="PTHR19303:SF74">
    <property type="entry name" value="POGO TRANSPOSABLE ELEMENT WITH KRAB DOMAIN"/>
    <property type="match status" value="1"/>
</dbReference>
<accession>A0A9Q1H4J9</accession>
<dbReference type="InterPro" id="IPR006600">
    <property type="entry name" value="HTH_CenpB_DNA-bd_dom"/>
</dbReference>
<dbReference type="SUPFAM" id="SSF46689">
    <property type="entry name" value="Homeodomain-like"/>
    <property type="match status" value="1"/>
</dbReference>
<dbReference type="PANTHER" id="PTHR19303">
    <property type="entry name" value="TRANSPOSON"/>
    <property type="match status" value="1"/>
</dbReference>
<dbReference type="SUPFAM" id="SSF57903">
    <property type="entry name" value="FYVE/PHD zinc finger"/>
    <property type="match status" value="1"/>
</dbReference>
<dbReference type="InterPro" id="IPR050863">
    <property type="entry name" value="CenT-Element_Derived"/>
</dbReference>
<dbReference type="Pfam" id="PF03221">
    <property type="entry name" value="HTH_Tnp_Tc5"/>
    <property type="match status" value="1"/>
</dbReference>
<evidence type="ECO:0000256" key="1">
    <source>
        <dbReference type="ARBA" id="ARBA00023125"/>
    </source>
</evidence>
<dbReference type="CDD" id="cd15517">
    <property type="entry name" value="PHD_TCF19_like"/>
    <property type="match status" value="1"/>
</dbReference>
<dbReference type="Gene3D" id="3.30.420.10">
    <property type="entry name" value="Ribonuclease H-like superfamily/Ribonuclease H"/>
    <property type="match status" value="1"/>
</dbReference>
<dbReference type="Pfam" id="PF03184">
    <property type="entry name" value="DDE_1"/>
    <property type="match status" value="1"/>
</dbReference>